<feature type="compositionally biased region" description="Pro residues" evidence="1">
    <location>
        <begin position="21"/>
        <end position="41"/>
    </location>
</feature>
<dbReference type="OrthoDB" id="5148493at2"/>
<evidence type="ECO:0000256" key="1">
    <source>
        <dbReference type="SAM" id="MobiDB-lite"/>
    </source>
</evidence>
<keyword evidence="4" id="KW-1185">Reference proteome</keyword>
<organism evidence="3 4">
    <name type="scientific">Cellulomonas terrae</name>
    <dbReference type="NCBI Taxonomy" id="311234"/>
    <lineage>
        <taxon>Bacteria</taxon>
        <taxon>Bacillati</taxon>
        <taxon>Actinomycetota</taxon>
        <taxon>Actinomycetes</taxon>
        <taxon>Micrococcales</taxon>
        <taxon>Cellulomonadaceae</taxon>
        <taxon>Cellulomonas</taxon>
    </lineage>
</organism>
<evidence type="ECO:0000313" key="4">
    <source>
        <dbReference type="Proteomes" id="UP000321049"/>
    </source>
</evidence>
<comment type="caution">
    <text evidence="3">The sequence shown here is derived from an EMBL/GenBank/DDBJ whole genome shotgun (WGS) entry which is preliminary data.</text>
</comment>
<gene>
    <name evidence="3" type="ORF">CTE05_01000</name>
</gene>
<keyword evidence="2" id="KW-0472">Membrane</keyword>
<feature type="region of interest" description="Disordered" evidence="1">
    <location>
        <begin position="1"/>
        <end position="50"/>
    </location>
</feature>
<feature type="transmembrane region" description="Helical" evidence="2">
    <location>
        <begin position="106"/>
        <end position="129"/>
    </location>
</feature>
<proteinExistence type="predicted"/>
<keyword evidence="2" id="KW-0812">Transmembrane</keyword>
<name>A0A511JFP6_9CELL</name>
<feature type="transmembrane region" description="Helical" evidence="2">
    <location>
        <begin position="80"/>
        <end position="99"/>
    </location>
</feature>
<evidence type="ECO:0000256" key="2">
    <source>
        <dbReference type="SAM" id="Phobius"/>
    </source>
</evidence>
<evidence type="ECO:0000313" key="3">
    <source>
        <dbReference type="EMBL" id="GEL96553.1"/>
    </source>
</evidence>
<dbReference type="RefSeq" id="WP_146844180.1">
    <property type="nucleotide sequence ID" value="NZ_BJWH01000001.1"/>
</dbReference>
<reference evidence="3 4" key="1">
    <citation type="submission" date="2019-07" db="EMBL/GenBank/DDBJ databases">
        <title>Whole genome shotgun sequence of Cellulomonas terrae NBRC 100819.</title>
        <authorList>
            <person name="Hosoyama A."/>
            <person name="Uohara A."/>
            <person name="Ohji S."/>
            <person name="Ichikawa N."/>
        </authorList>
    </citation>
    <scope>NUCLEOTIDE SEQUENCE [LARGE SCALE GENOMIC DNA]</scope>
    <source>
        <strain evidence="3 4">NBRC 100819</strain>
    </source>
</reference>
<dbReference type="Proteomes" id="UP000321049">
    <property type="component" value="Unassembled WGS sequence"/>
</dbReference>
<keyword evidence="2" id="KW-1133">Transmembrane helix</keyword>
<sequence>MSNPYAPPEHRPGTQDDAPAHPTPVWPPAGGPQPAPVAPERPPADPEGTARATSLTRLFAVLVLASVLVETLRLPWQAAALPFALAAVVVGVRALVVAVRARSRGLAPLLAVGLFVSLSWSLLLVGQVATWPAQVAKEECLDGALTIGARSACETQYEQDVEELLPSMGGRSTGS</sequence>
<dbReference type="EMBL" id="BJWH01000001">
    <property type="protein sequence ID" value="GEL96553.1"/>
    <property type="molecule type" value="Genomic_DNA"/>
</dbReference>
<protein>
    <submittedName>
        <fullName evidence="3">Uncharacterized protein</fullName>
    </submittedName>
</protein>
<dbReference type="AlphaFoldDB" id="A0A511JFP6"/>
<accession>A0A511JFP6</accession>